<protein>
    <recommendedName>
        <fullName evidence="6">ZP domain-containing protein</fullName>
    </recommendedName>
</protein>
<evidence type="ECO:0000313" key="4">
    <source>
        <dbReference type="EMBL" id="KFM82268.1"/>
    </source>
</evidence>
<feature type="compositionally biased region" description="Basic and acidic residues" evidence="1">
    <location>
        <begin position="649"/>
        <end position="670"/>
    </location>
</feature>
<feature type="region of interest" description="Disordered" evidence="1">
    <location>
        <begin position="498"/>
        <end position="535"/>
    </location>
</feature>
<dbReference type="AlphaFoldDB" id="A0A087UY29"/>
<sequence>MLLRFMALVTAVVRMVSAQDRGGTILQQGETTDPQSVIVTARTRAFLSCESGDIVVKVNFTQPFRGLMYAHRSRTSPCRIHGTGDYYYELRIPLKGCGTWQESPRVFVNNITIRFHPALELEEDETKTVVCRYPPPLTPPPGSIQIVRPPTVVPSVVPTRIGTAKLSEVEILIIICLLLFLSLLTLGIGIAYFCLKRRNIRIIRKSTLTSSSAPPSQITRLSSSNLQPPSSLLSSVLGHTVRIPRAVPYSAPAGRASVLSSPDQPYEEYPASTLTTETTSGEPSEASASSSSLAEDQVDGSKHLLYRKGGPKSILSIPKAILRKTGNRRWATEPTVHHYYSKSQSSATTSVRRPEREDQTVTTVLEPENQNGDVYFAARSDESKFNARNSVLQNLQTRDASVNKFSSPLYAQVDKNRKTGTKGHEMISEGRKSLRWPAKPSVIPGAARRQRQIVTEVPEESETSEEVTKNTTVTTSVRREITETEVLSPLSRKLLKSNEISDGKDGSLKSSDVTESASDLQKTDTSTGEDNVLQKPPKSILIRDVADIYLTTTVETESRELKTRVSRDIVEEHKKIEGRSTEIRPLSLNAKEKAKTQSKVPPTTENWNVVIRQRKPPKQDNPIGTNLDGSAENSAEEPDGQEPPSAPKPHFDVKIRTIPPDELKPKKSEDMISIPPLEMPQTVDRLKEALRPKTQEEPVPTPLSSDHLQKKVSHSALEDKDKSSQPQRTVRWMDDTKDSTPDEGSTVSSSDSFHSAESLRERSSSEVLEVIPTLPSQRRNSDHPMLERSTSEIVTSPDDHVRWVGGVVPVLESLSPEFLANIPVVIQGGFFNKQKSSTAEEEKSPL</sequence>
<feature type="region of interest" description="Disordered" evidence="1">
    <location>
        <begin position="455"/>
        <end position="476"/>
    </location>
</feature>
<name>A0A087UY29_STEMI</name>
<dbReference type="OMA" id="KGHEMIS"/>
<gene>
    <name evidence="4" type="ORF">X975_14013</name>
</gene>
<feature type="transmembrane region" description="Helical" evidence="2">
    <location>
        <begin position="171"/>
        <end position="195"/>
    </location>
</feature>
<dbReference type="OrthoDB" id="6434213at2759"/>
<keyword evidence="2" id="KW-0812">Transmembrane</keyword>
<evidence type="ECO:0000256" key="3">
    <source>
        <dbReference type="SAM" id="SignalP"/>
    </source>
</evidence>
<feature type="non-terminal residue" evidence="4">
    <location>
        <position position="846"/>
    </location>
</feature>
<feature type="chain" id="PRO_5001830964" description="ZP domain-containing protein" evidence="3">
    <location>
        <begin position="19"/>
        <end position="846"/>
    </location>
</feature>
<keyword evidence="2" id="KW-1133">Transmembrane helix</keyword>
<feature type="region of interest" description="Disordered" evidence="1">
    <location>
        <begin position="253"/>
        <end position="297"/>
    </location>
</feature>
<proteinExistence type="predicted"/>
<evidence type="ECO:0000256" key="1">
    <source>
        <dbReference type="SAM" id="MobiDB-lite"/>
    </source>
</evidence>
<reference evidence="4 5" key="1">
    <citation type="submission" date="2013-11" db="EMBL/GenBank/DDBJ databases">
        <title>Genome sequencing of Stegodyphus mimosarum.</title>
        <authorList>
            <person name="Bechsgaard J."/>
        </authorList>
    </citation>
    <scope>NUCLEOTIDE SEQUENCE [LARGE SCALE GENOMIC DNA]</scope>
</reference>
<keyword evidence="3" id="KW-0732">Signal</keyword>
<dbReference type="PANTHER" id="PTHR46560:SF11">
    <property type="entry name" value="GH09980P"/>
    <property type="match status" value="1"/>
</dbReference>
<feature type="compositionally biased region" description="Polar residues" evidence="1">
    <location>
        <begin position="513"/>
        <end position="529"/>
    </location>
</feature>
<feature type="region of interest" description="Disordered" evidence="1">
    <location>
        <begin position="581"/>
        <end position="789"/>
    </location>
</feature>
<organism evidence="4 5">
    <name type="scientific">Stegodyphus mimosarum</name>
    <name type="common">African social velvet spider</name>
    <dbReference type="NCBI Taxonomy" id="407821"/>
    <lineage>
        <taxon>Eukaryota</taxon>
        <taxon>Metazoa</taxon>
        <taxon>Ecdysozoa</taxon>
        <taxon>Arthropoda</taxon>
        <taxon>Chelicerata</taxon>
        <taxon>Arachnida</taxon>
        <taxon>Araneae</taxon>
        <taxon>Araneomorphae</taxon>
        <taxon>Entelegynae</taxon>
        <taxon>Eresoidea</taxon>
        <taxon>Eresidae</taxon>
        <taxon>Stegodyphus</taxon>
    </lineage>
</organism>
<dbReference type="PANTHER" id="PTHR46560">
    <property type="entry name" value="CYPHER, ISOFORM B"/>
    <property type="match status" value="1"/>
</dbReference>
<evidence type="ECO:0008006" key="6">
    <source>
        <dbReference type="Google" id="ProtNLM"/>
    </source>
</evidence>
<feature type="compositionally biased region" description="Basic and acidic residues" evidence="1">
    <location>
        <begin position="779"/>
        <end position="789"/>
    </location>
</feature>
<evidence type="ECO:0000256" key="2">
    <source>
        <dbReference type="SAM" id="Phobius"/>
    </source>
</evidence>
<feature type="compositionally biased region" description="Low complexity" evidence="1">
    <location>
        <begin position="270"/>
        <end position="295"/>
    </location>
</feature>
<feature type="compositionally biased region" description="Basic and acidic residues" evidence="1">
    <location>
        <begin position="731"/>
        <end position="740"/>
    </location>
</feature>
<feature type="compositionally biased region" description="Polar residues" evidence="1">
    <location>
        <begin position="597"/>
        <end position="607"/>
    </location>
</feature>
<dbReference type="EMBL" id="KK122223">
    <property type="protein sequence ID" value="KFM82268.1"/>
    <property type="molecule type" value="Genomic_DNA"/>
</dbReference>
<keyword evidence="5" id="KW-1185">Reference proteome</keyword>
<evidence type="ECO:0000313" key="5">
    <source>
        <dbReference type="Proteomes" id="UP000054359"/>
    </source>
</evidence>
<feature type="signal peptide" evidence="3">
    <location>
        <begin position="1"/>
        <end position="18"/>
    </location>
</feature>
<feature type="compositionally biased region" description="Polar residues" evidence="1">
    <location>
        <begin position="622"/>
        <end position="633"/>
    </location>
</feature>
<keyword evidence="2" id="KW-0472">Membrane</keyword>
<dbReference type="Proteomes" id="UP000054359">
    <property type="component" value="Unassembled WGS sequence"/>
</dbReference>
<feature type="compositionally biased region" description="Basic and acidic residues" evidence="1">
    <location>
        <begin position="684"/>
        <end position="696"/>
    </location>
</feature>
<accession>A0A087UY29</accession>
<feature type="compositionally biased region" description="Polar residues" evidence="1">
    <location>
        <begin position="742"/>
        <end position="755"/>
    </location>
</feature>